<dbReference type="AlphaFoldDB" id="A0AAI8YZR3"/>
<sequence>MSYYDVYLVEDLGAPRNHHAIFVETNQDRSVWLFQVTGDIQNGMRHEDKHASEPSTSATFRDKTLIGKVATANFDRIKGICEGIPAPKKQFNGPKRLFPNEPLRRCQEWTKEAIDALLSEGVLEK</sequence>
<keyword evidence="2" id="KW-1185">Reference proteome</keyword>
<proteinExistence type="predicted"/>
<accession>A0AAI8YZR3</accession>
<protein>
    <submittedName>
        <fullName evidence="1">Uncharacterized protein</fullName>
    </submittedName>
</protein>
<reference evidence="1" key="1">
    <citation type="submission" date="2023-11" db="EMBL/GenBank/DDBJ databases">
        <authorList>
            <person name="Alioto T."/>
            <person name="Alioto T."/>
            <person name="Gomez Garrido J."/>
        </authorList>
    </citation>
    <scope>NUCLEOTIDE SEQUENCE</scope>
</reference>
<organism evidence="1 2">
    <name type="scientific">Lecanosticta acicola</name>
    <dbReference type="NCBI Taxonomy" id="111012"/>
    <lineage>
        <taxon>Eukaryota</taxon>
        <taxon>Fungi</taxon>
        <taxon>Dikarya</taxon>
        <taxon>Ascomycota</taxon>
        <taxon>Pezizomycotina</taxon>
        <taxon>Dothideomycetes</taxon>
        <taxon>Dothideomycetidae</taxon>
        <taxon>Mycosphaerellales</taxon>
        <taxon>Mycosphaerellaceae</taxon>
        <taxon>Lecanosticta</taxon>
    </lineage>
</organism>
<dbReference type="EMBL" id="CAVMBE010000030">
    <property type="protein sequence ID" value="CAK4025414.1"/>
    <property type="molecule type" value="Genomic_DNA"/>
</dbReference>
<comment type="caution">
    <text evidence="1">The sequence shown here is derived from an EMBL/GenBank/DDBJ whole genome shotgun (WGS) entry which is preliminary data.</text>
</comment>
<dbReference type="Proteomes" id="UP001296104">
    <property type="component" value="Unassembled WGS sequence"/>
</dbReference>
<evidence type="ECO:0000313" key="2">
    <source>
        <dbReference type="Proteomes" id="UP001296104"/>
    </source>
</evidence>
<dbReference type="InterPro" id="IPR046670">
    <property type="entry name" value="DUF6540"/>
</dbReference>
<gene>
    <name evidence="1" type="ORF">LECACI_7A004967</name>
</gene>
<evidence type="ECO:0000313" key="1">
    <source>
        <dbReference type="EMBL" id="CAK4025414.1"/>
    </source>
</evidence>
<dbReference type="Pfam" id="PF20174">
    <property type="entry name" value="DUF6540"/>
    <property type="match status" value="1"/>
</dbReference>
<name>A0AAI8YZR3_9PEZI</name>